<evidence type="ECO:0000256" key="2">
    <source>
        <dbReference type="ARBA" id="ARBA00022801"/>
    </source>
</evidence>
<evidence type="ECO:0000256" key="3">
    <source>
        <dbReference type="PIRSR" id="PIRSR600407-1"/>
    </source>
</evidence>
<dbReference type="Proteomes" id="UP001293593">
    <property type="component" value="Unassembled WGS sequence"/>
</dbReference>
<dbReference type="GO" id="GO:0009134">
    <property type="term" value="P:nucleoside diphosphate catabolic process"/>
    <property type="evidence" value="ECO:0007669"/>
    <property type="project" value="TreeGrafter"/>
</dbReference>
<feature type="binding site" evidence="4">
    <location>
        <begin position="227"/>
        <end position="231"/>
    </location>
    <ligand>
        <name>ATP</name>
        <dbReference type="ChEBI" id="CHEBI:30616"/>
    </ligand>
</feature>
<dbReference type="Gene3D" id="3.30.420.150">
    <property type="entry name" value="Exopolyphosphatase. Domain 2"/>
    <property type="match status" value="1"/>
</dbReference>
<accession>A0AAE1JPU7</accession>
<dbReference type="PANTHER" id="PTHR11782">
    <property type="entry name" value="ADENOSINE/GUANOSINE DIPHOSPHATASE"/>
    <property type="match status" value="1"/>
</dbReference>
<keyword evidence="6" id="KW-0812">Transmembrane</keyword>
<dbReference type="GO" id="GO:0016020">
    <property type="term" value="C:membrane"/>
    <property type="evidence" value="ECO:0007669"/>
    <property type="project" value="TreeGrafter"/>
</dbReference>
<protein>
    <recommendedName>
        <fullName evidence="9">Apyrase 7</fullName>
    </recommendedName>
</protein>
<evidence type="ECO:0000256" key="1">
    <source>
        <dbReference type="ARBA" id="ARBA00009283"/>
    </source>
</evidence>
<evidence type="ECO:0000256" key="5">
    <source>
        <dbReference type="SAM" id="MobiDB-lite"/>
    </source>
</evidence>
<keyword evidence="6" id="KW-0472">Membrane</keyword>
<dbReference type="EMBL" id="JAWXYG010000012">
    <property type="protein sequence ID" value="KAK4257044.1"/>
    <property type="molecule type" value="Genomic_DNA"/>
</dbReference>
<feature type="compositionally biased region" description="Polar residues" evidence="5">
    <location>
        <begin position="534"/>
        <end position="545"/>
    </location>
</feature>
<evidence type="ECO:0000256" key="6">
    <source>
        <dbReference type="SAM" id="Phobius"/>
    </source>
</evidence>
<feature type="transmembrane region" description="Helical" evidence="6">
    <location>
        <begin position="495"/>
        <end position="515"/>
    </location>
</feature>
<feature type="region of interest" description="Disordered" evidence="5">
    <location>
        <begin position="523"/>
        <end position="545"/>
    </location>
</feature>
<dbReference type="Pfam" id="PF01150">
    <property type="entry name" value="GDA1_CD39"/>
    <property type="match status" value="1"/>
</dbReference>
<evidence type="ECO:0008006" key="9">
    <source>
        <dbReference type="Google" id="ProtNLM"/>
    </source>
</evidence>
<dbReference type="InterPro" id="IPR000407">
    <property type="entry name" value="GDA1_CD39_NTPase"/>
</dbReference>
<keyword evidence="6" id="KW-1133">Transmembrane helix</keyword>
<evidence type="ECO:0000256" key="4">
    <source>
        <dbReference type="PIRSR" id="PIRSR600407-2"/>
    </source>
</evidence>
<dbReference type="PANTHER" id="PTHR11782:SF92">
    <property type="entry name" value="APYRASE 7"/>
    <property type="match status" value="1"/>
</dbReference>
<sequence>MEFPQSPSKINKFTKHRWVLMIGAFIFLVMLLLLGFYLGLDHREANTVFKGSYYTVVVDCGSTGTRVNVHEWTVDSVSTTDLPILLHSYPDNTTRSSLWKSSCQYHCMQTEPGLDKFVNNSSGVKESLEPLIIWAEKLVPRERHKDTPIFVLATAGLRRLASSDAEQVLEDVEAVVKDHSFMYRKSWIRVLSGSEEAYYGWVALNYKMGSFADYPKYPTLGLLDLGGSSLQIVMEVGDTNDDMHTMRSKLNSIEHQIIAYSLPAFGLNEAFDRTVYMLTNNQSREKTGDSFEIRHPCLRSNFLQNYTCYSCTVYKKNHSKLQKDELSYLRLVGEPDWGRCEDLAIAAALNLSDLSASHAKLGPGIYNLTAVAHPTRRFHALSGFFLVHSKLNLSPRANITKVLESGKHLCSALWAGLSSISDNPNYAGQFCFGVAYMASLIEYTLHLNDVEMVFGPGDVSWTLGAALVEGKFFLLNNTPSKVQTIISTLKHFEVMSSPTFLLVILLLLLLIVYCCQIKLPMPSRKTSAPGISLPSYTQMRQRSKF</sequence>
<comment type="caution">
    <text evidence="7">The sequence shown here is derived from an EMBL/GenBank/DDBJ whole genome shotgun (WGS) entry which is preliminary data.</text>
</comment>
<dbReference type="Gene3D" id="3.30.420.40">
    <property type="match status" value="1"/>
</dbReference>
<evidence type="ECO:0000313" key="8">
    <source>
        <dbReference type="Proteomes" id="UP001293593"/>
    </source>
</evidence>
<dbReference type="GO" id="GO:0005524">
    <property type="term" value="F:ATP binding"/>
    <property type="evidence" value="ECO:0007669"/>
    <property type="project" value="UniProtKB-KW"/>
</dbReference>
<feature type="active site" description="Proton acceptor" evidence="3">
    <location>
        <position position="196"/>
    </location>
</feature>
<comment type="similarity">
    <text evidence="1">Belongs to the GDA1/CD39 NTPase family.</text>
</comment>
<reference evidence="7" key="1">
    <citation type="submission" date="2023-10" db="EMBL/GenBank/DDBJ databases">
        <title>Chromosome-level genome of the transformable northern wattle, Acacia crassicarpa.</title>
        <authorList>
            <person name="Massaro I."/>
            <person name="Sinha N.R."/>
            <person name="Poethig S."/>
            <person name="Leichty A.R."/>
        </authorList>
    </citation>
    <scope>NUCLEOTIDE SEQUENCE</scope>
    <source>
        <strain evidence="7">Acra3RX</strain>
        <tissue evidence="7">Leaf</tissue>
    </source>
</reference>
<keyword evidence="8" id="KW-1185">Reference proteome</keyword>
<keyword evidence="4" id="KW-0067">ATP-binding</keyword>
<keyword evidence="2" id="KW-0378">Hydrolase</keyword>
<evidence type="ECO:0000313" key="7">
    <source>
        <dbReference type="EMBL" id="KAK4257044.1"/>
    </source>
</evidence>
<proteinExistence type="inferred from homology"/>
<gene>
    <name evidence="7" type="ORF">QN277_006688</name>
</gene>
<feature type="transmembrane region" description="Helical" evidence="6">
    <location>
        <begin position="18"/>
        <end position="40"/>
    </location>
</feature>
<keyword evidence="4" id="KW-0547">Nucleotide-binding</keyword>
<dbReference type="GO" id="GO:0017110">
    <property type="term" value="F:nucleoside diphosphate phosphatase activity"/>
    <property type="evidence" value="ECO:0007669"/>
    <property type="project" value="TreeGrafter"/>
</dbReference>
<dbReference type="AlphaFoldDB" id="A0AAE1JPU7"/>
<organism evidence="7 8">
    <name type="scientific">Acacia crassicarpa</name>
    <name type="common">northern wattle</name>
    <dbReference type="NCBI Taxonomy" id="499986"/>
    <lineage>
        <taxon>Eukaryota</taxon>
        <taxon>Viridiplantae</taxon>
        <taxon>Streptophyta</taxon>
        <taxon>Embryophyta</taxon>
        <taxon>Tracheophyta</taxon>
        <taxon>Spermatophyta</taxon>
        <taxon>Magnoliopsida</taxon>
        <taxon>eudicotyledons</taxon>
        <taxon>Gunneridae</taxon>
        <taxon>Pentapetalae</taxon>
        <taxon>rosids</taxon>
        <taxon>fabids</taxon>
        <taxon>Fabales</taxon>
        <taxon>Fabaceae</taxon>
        <taxon>Caesalpinioideae</taxon>
        <taxon>mimosoid clade</taxon>
        <taxon>Acacieae</taxon>
        <taxon>Acacia</taxon>
    </lineage>
</organism>
<name>A0AAE1JPU7_9FABA</name>